<dbReference type="Proteomes" id="UP000085678">
    <property type="component" value="Unplaced"/>
</dbReference>
<sequence>MTSVGEKITHKIDKIGKALGSARAGSLSRKKKSRRDSTDASLGLNGNELDSPEPLFSPSSPGLEQREQRRPSISGSLVDSPKMASRLAHKPSKSNSLGSINSDIYDSSPNMDQDDIIALTQDVRSFSDALARLKSIFTEDDPVENPRIVAHEHLGKVLCILKTILQQYPALHSTDILTAAGTLISRIKSFKYEDKAADPAQFYDAIDQVALAFSSSVSEYLMGDVEAAYPTHTTKTRSFDNLSSMNVELGSQEDVDGRDDGQLGPSELDAILLRLESGVELALQRAKAWSKYAKDIMTYVEKKSTLESEYARNLSKIAQTMRPVITEEL</sequence>
<evidence type="ECO:0000256" key="1">
    <source>
        <dbReference type="ARBA" id="ARBA00023054"/>
    </source>
</evidence>
<dbReference type="InterPro" id="IPR027267">
    <property type="entry name" value="AH/BAR_dom_sf"/>
</dbReference>
<dbReference type="RefSeq" id="XP_023933106.1">
    <property type="nucleotide sequence ID" value="XM_024077338.1"/>
</dbReference>
<keyword evidence="1 2" id="KW-0175">Coiled coil</keyword>
<dbReference type="STRING" id="7574.A0A2R2MS65"/>
<dbReference type="KEGG" id="lak:112042575"/>
<evidence type="ECO:0000256" key="3">
    <source>
        <dbReference type="SAM" id="MobiDB-lite"/>
    </source>
</evidence>
<dbReference type="InterPro" id="IPR031160">
    <property type="entry name" value="F_BAR_dom"/>
</dbReference>
<gene>
    <name evidence="6" type="primary">LOC112042575</name>
</gene>
<accession>A0A2R2MS65</accession>
<dbReference type="SUPFAM" id="SSF103657">
    <property type="entry name" value="BAR/IMD domain-like"/>
    <property type="match status" value="1"/>
</dbReference>
<name>A0A2R2MS65_LINAN</name>
<reference evidence="6" key="1">
    <citation type="submission" date="2025-08" db="UniProtKB">
        <authorList>
            <consortium name="RefSeq"/>
        </authorList>
    </citation>
    <scope>IDENTIFICATION</scope>
    <source>
        <tissue evidence="6">Gonads</tissue>
    </source>
</reference>
<proteinExistence type="predicted"/>
<feature type="domain" description="F-BAR" evidence="4">
    <location>
        <begin position="266"/>
        <end position="329"/>
    </location>
</feature>
<evidence type="ECO:0000259" key="4">
    <source>
        <dbReference type="PROSITE" id="PS51741"/>
    </source>
</evidence>
<dbReference type="PROSITE" id="PS51741">
    <property type="entry name" value="F_BAR"/>
    <property type="match status" value="1"/>
</dbReference>
<protein>
    <submittedName>
        <fullName evidence="6">Rho GTPase-activating protein 45-like</fullName>
    </submittedName>
</protein>
<feature type="compositionally biased region" description="Polar residues" evidence="3">
    <location>
        <begin position="93"/>
        <end position="105"/>
    </location>
</feature>
<feature type="region of interest" description="Disordered" evidence="3">
    <location>
        <begin position="16"/>
        <end position="105"/>
    </location>
</feature>
<dbReference type="AlphaFoldDB" id="A0A2R2MS65"/>
<dbReference type="GeneID" id="112042575"/>
<evidence type="ECO:0000313" key="6">
    <source>
        <dbReference type="RefSeq" id="XP_023933106.1"/>
    </source>
</evidence>
<dbReference type="Pfam" id="PF24235">
    <property type="entry name" value="RHG29_45_N"/>
    <property type="match status" value="1"/>
</dbReference>
<dbReference type="InterPro" id="IPR057028">
    <property type="entry name" value="RHG29_45_N"/>
</dbReference>
<dbReference type="InterPro" id="IPR054713">
    <property type="entry name" value="GMIP/FCHO2-like_FCH"/>
</dbReference>
<dbReference type="Pfam" id="PF22699">
    <property type="entry name" value="GMIP-like_FCH"/>
    <property type="match status" value="1"/>
</dbReference>
<evidence type="ECO:0000313" key="5">
    <source>
        <dbReference type="Proteomes" id="UP000085678"/>
    </source>
</evidence>
<evidence type="ECO:0000256" key="2">
    <source>
        <dbReference type="PROSITE-ProRule" id="PRU01077"/>
    </source>
</evidence>
<dbReference type="OrthoDB" id="79452at2759"/>
<dbReference type="Gene3D" id="1.20.1270.60">
    <property type="entry name" value="Arfaptin homology (AH) domain/BAR domain"/>
    <property type="match status" value="1"/>
</dbReference>
<keyword evidence="5" id="KW-1185">Reference proteome</keyword>
<dbReference type="InParanoid" id="A0A2R2MS65"/>
<organism evidence="5 6">
    <name type="scientific">Lingula anatina</name>
    <name type="common">Brachiopod</name>
    <name type="synonym">Lingula unguis</name>
    <dbReference type="NCBI Taxonomy" id="7574"/>
    <lineage>
        <taxon>Eukaryota</taxon>
        <taxon>Metazoa</taxon>
        <taxon>Spiralia</taxon>
        <taxon>Lophotrochozoa</taxon>
        <taxon>Brachiopoda</taxon>
        <taxon>Linguliformea</taxon>
        <taxon>Lingulata</taxon>
        <taxon>Lingulida</taxon>
        <taxon>Linguloidea</taxon>
        <taxon>Lingulidae</taxon>
        <taxon>Lingula</taxon>
    </lineage>
</organism>